<comment type="caution">
    <text evidence="2">The sequence shown here is derived from an EMBL/GenBank/DDBJ whole genome shotgun (WGS) entry which is preliminary data.</text>
</comment>
<gene>
    <name evidence="2" type="ORF">ACFODX_07450</name>
</gene>
<dbReference type="EMBL" id="JBHRTF010000003">
    <property type="protein sequence ID" value="MFC3115388.1"/>
    <property type="molecule type" value="Genomic_DNA"/>
</dbReference>
<dbReference type="Proteomes" id="UP001595555">
    <property type="component" value="Unassembled WGS sequence"/>
</dbReference>
<feature type="transmembrane region" description="Helical" evidence="1">
    <location>
        <begin position="44"/>
        <end position="65"/>
    </location>
</feature>
<keyword evidence="1" id="KW-0812">Transmembrane</keyword>
<reference evidence="3" key="1">
    <citation type="journal article" date="2019" name="Int. J. Syst. Evol. Microbiol.">
        <title>The Global Catalogue of Microorganisms (GCM) 10K type strain sequencing project: providing services to taxonomists for standard genome sequencing and annotation.</title>
        <authorList>
            <consortium name="The Broad Institute Genomics Platform"/>
            <consortium name="The Broad Institute Genome Sequencing Center for Infectious Disease"/>
            <person name="Wu L."/>
            <person name="Ma J."/>
        </authorList>
    </citation>
    <scope>NUCLEOTIDE SEQUENCE [LARGE SCALE GENOMIC DNA]</scope>
    <source>
        <strain evidence="3">KCTC 52237</strain>
    </source>
</reference>
<organism evidence="2 3">
    <name type="scientific">Cellvibrio fontiphilus</name>
    <dbReference type="NCBI Taxonomy" id="1815559"/>
    <lineage>
        <taxon>Bacteria</taxon>
        <taxon>Pseudomonadati</taxon>
        <taxon>Pseudomonadota</taxon>
        <taxon>Gammaproteobacteria</taxon>
        <taxon>Cellvibrionales</taxon>
        <taxon>Cellvibrionaceae</taxon>
        <taxon>Cellvibrio</taxon>
    </lineage>
</organism>
<name>A0ABV7FHR1_9GAMM</name>
<keyword evidence="1" id="KW-1133">Transmembrane helix</keyword>
<dbReference type="RefSeq" id="WP_378117632.1">
    <property type="nucleotide sequence ID" value="NZ_JBHRTF010000003.1"/>
</dbReference>
<keyword evidence="1" id="KW-0472">Membrane</keyword>
<accession>A0ABV7FHR1</accession>
<proteinExistence type="predicted"/>
<evidence type="ECO:0000313" key="3">
    <source>
        <dbReference type="Proteomes" id="UP001595555"/>
    </source>
</evidence>
<evidence type="ECO:0000256" key="1">
    <source>
        <dbReference type="SAM" id="Phobius"/>
    </source>
</evidence>
<keyword evidence="3" id="KW-1185">Reference proteome</keyword>
<evidence type="ECO:0000313" key="2">
    <source>
        <dbReference type="EMBL" id="MFC3115388.1"/>
    </source>
</evidence>
<sequence length="72" mass="8149">MIFNIVIFAALIFFGRAIFAGIKTGVLHSTYGEAMTVRKSEGVAGFYFILFLYIAIWIWMAYLLVAEITIFS</sequence>
<protein>
    <submittedName>
        <fullName evidence="2">Uncharacterized protein</fullName>
    </submittedName>
</protein>